<dbReference type="Pfam" id="PF01551">
    <property type="entry name" value="Peptidase_M23"/>
    <property type="match status" value="1"/>
</dbReference>
<name>A0A424Z2F1_9BACT</name>
<gene>
    <name evidence="2" type="ORF">DZD40_01700</name>
</gene>
<dbReference type="CDD" id="cd12797">
    <property type="entry name" value="M23_peptidase"/>
    <property type="match status" value="1"/>
</dbReference>
<proteinExistence type="predicted"/>
<sequence>MKALWLFLSLTLWLFGTQNLELVKGQALFFIFDKKDFIALKNNDKNIPSFQHPKDQNKIVVIFTLPYKNPPKNTKLLALYKNKKEDIFIKTLEGHYKSETLNVRQDKVFPPKNTQERILKESKQANEIYNFYTPKALFKETFNIPLNSAITSDFGKARIFNQKLTSYHNGTDFKAAMKTPIYASNDGIVKIAKERYFAGNSVVIDHGFGIYSQYYHLSKIKVKTGQKVKKGELLGLSGATGRVSGPHLHFGIIVKGTQVDPLDFITKFNTLFQ</sequence>
<dbReference type="InterPro" id="IPR011055">
    <property type="entry name" value="Dup_hybrid_motif"/>
</dbReference>
<dbReference type="InterPro" id="IPR016047">
    <property type="entry name" value="M23ase_b-sheet_dom"/>
</dbReference>
<organism evidence="2 3">
    <name type="scientific">Campylobacter hepaticus</name>
    <dbReference type="NCBI Taxonomy" id="1813019"/>
    <lineage>
        <taxon>Bacteria</taxon>
        <taxon>Pseudomonadati</taxon>
        <taxon>Campylobacterota</taxon>
        <taxon>Epsilonproteobacteria</taxon>
        <taxon>Campylobacterales</taxon>
        <taxon>Campylobacteraceae</taxon>
        <taxon>Campylobacter</taxon>
    </lineage>
</organism>
<dbReference type="PANTHER" id="PTHR21666">
    <property type="entry name" value="PEPTIDASE-RELATED"/>
    <property type="match status" value="1"/>
</dbReference>
<feature type="domain" description="M23ase beta-sheet core" evidence="1">
    <location>
        <begin position="167"/>
        <end position="261"/>
    </location>
</feature>
<dbReference type="PANTHER" id="PTHR21666:SF287">
    <property type="entry name" value="CYTOPLASMIC MEMBRANE PROTEIN"/>
    <property type="match status" value="1"/>
</dbReference>
<dbReference type="GO" id="GO:0004222">
    <property type="term" value="F:metalloendopeptidase activity"/>
    <property type="evidence" value="ECO:0007669"/>
    <property type="project" value="TreeGrafter"/>
</dbReference>
<evidence type="ECO:0000313" key="2">
    <source>
        <dbReference type="EMBL" id="RQD88304.1"/>
    </source>
</evidence>
<accession>A0A424Z2F1</accession>
<dbReference type="EMBL" id="QURW01000003">
    <property type="protein sequence ID" value="RQD88304.1"/>
    <property type="molecule type" value="Genomic_DNA"/>
</dbReference>
<dbReference type="Gene3D" id="2.70.70.10">
    <property type="entry name" value="Glucose Permease (Domain IIA)"/>
    <property type="match status" value="1"/>
</dbReference>
<dbReference type="SUPFAM" id="SSF51261">
    <property type="entry name" value="Duplicated hybrid motif"/>
    <property type="match status" value="1"/>
</dbReference>
<evidence type="ECO:0000313" key="3">
    <source>
        <dbReference type="Proteomes" id="UP000286095"/>
    </source>
</evidence>
<dbReference type="AlphaFoldDB" id="A0A424Z2F1"/>
<dbReference type="Proteomes" id="UP000286095">
    <property type="component" value="Unassembled WGS sequence"/>
</dbReference>
<protein>
    <submittedName>
        <fullName evidence="2">M23 family peptidase</fullName>
    </submittedName>
</protein>
<dbReference type="RefSeq" id="WP_124133971.1">
    <property type="nucleotide sequence ID" value="NZ_QURW01000003.1"/>
</dbReference>
<comment type="caution">
    <text evidence="2">The sequence shown here is derived from an EMBL/GenBank/DDBJ whole genome shotgun (WGS) entry which is preliminary data.</text>
</comment>
<evidence type="ECO:0000259" key="1">
    <source>
        <dbReference type="Pfam" id="PF01551"/>
    </source>
</evidence>
<dbReference type="InterPro" id="IPR050570">
    <property type="entry name" value="Cell_wall_metabolism_enzyme"/>
</dbReference>
<dbReference type="STRING" id="1813019.A2J15_00410"/>
<reference evidence="2 3" key="1">
    <citation type="submission" date="2018-08" db="EMBL/GenBank/DDBJ databases">
        <title>Survival mechanisms of Campylobacter hepaticus identified by genomic analysis and comparative transcriptomic analysis of in vivo and in vitro derived bacteria.</title>
        <authorList>
            <person name="Van T.T.H."/>
            <person name="Moore R.J."/>
        </authorList>
    </citation>
    <scope>NUCLEOTIDE SEQUENCE [LARGE SCALE GENOMIC DNA]</scope>
    <source>
        <strain evidence="2 3">54L</strain>
    </source>
</reference>